<evidence type="ECO:0008006" key="3">
    <source>
        <dbReference type="Google" id="ProtNLM"/>
    </source>
</evidence>
<dbReference type="EMBL" id="CP040077">
    <property type="protein sequence ID" value="QCP49990.1"/>
    <property type="molecule type" value="Genomic_DNA"/>
</dbReference>
<dbReference type="Proteomes" id="UP000298656">
    <property type="component" value="Chromosome 1"/>
</dbReference>
<accession>A0A4V1EHE5</accession>
<organism evidence="1 2">
    <name type="scientific">Trinickia violacea</name>
    <dbReference type="NCBI Taxonomy" id="2571746"/>
    <lineage>
        <taxon>Bacteria</taxon>
        <taxon>Pseudomonadati</taxon>
        <taxon>Pseudomonadota</taxon>
        <taxon>Betaproteobacteria</taxon>
        <taxon>Burkholderiales</taxon>
        <taxon>Burkholderiaceae</taxon>
        <taxon>Trinickia</taxon>
    </lineage>
</organism>
<dbReference type="PROSITE" id="PS51257">
    <property type="entry name" value="PROKAR_LIPOPROTEIN"/>
    <property type="match status" value="1"/>
</dbReference>
<gene>
    <name evidence="1" type="ORF">FAZ95_12840</name>
</gene>
<dbReference type="KEGG" id="tvl:FAZ95_12840"/>
<dbReference type="OrthoDB" id="9114274at2"/>
<proteinExistence type="predicted"/>
<dbReference type="AlphaFoldDB" id="A0A4V1EHE5"/>
<name>A0A4V1EHE5_9BURK</name>
<protein>
    <recommendedName>
        <fullName evidence="3">Lipoprotein</fullName>
    </recommendedName>
</protein>
<sequence length="166" mass="16278">MKIRISLLACLSVAPVLIAGCVLYKNPSACEQQMRSMASEKFPDGKLSISHAGVAIKGSRVVVEGTIESTPAAASAALAVSAPDEAAAEASAAVASASSAASTAGAASAAAPASATAAASAAVASAKPKKVKTPTAAECLFKGEELASFTWLAPSAWVTPADSDSQ</sequence>
<dbReference type="RefSeq" id="WP_137332813.1">
    <property type="nucleotide sequence ID" value="NZ_CP040077.1"/>
</dbReference>
<evidence type="ECO:0000313" key="1">
    <source>
        <dbReference type="EMBL" id="QCP49990.1"/>
    </source>
</evidence>
<evidence type="ECO:0000313" key="2">
    <source>
        <dbReference type="Proteomes" id="UP000298656"/>
    </source>
</evidence>
<keyword evidence="2" id="KW-1185">Reference proteome</keyword>
<reference evidence="1 2" key="1">
    <citation type="submission" date="2019-05" db="EMBL/GenBank/DDBJ databases">
        <title>Burkholderia sp. DHOD12, isolated from subtropical forest soil.</title>
        <authorList>
            <person name="Gao Z.-H."/>
            <person name="Qiu L.-H."/>
        </authorList>
    </citation>
    <scope>NUCLEOTIDE SEQUENCE [LARGE SCALE GENOMIC DNA]</scope>
    <source>
        <strain evidence="1 2">DHOD12</strain>
    </source>
</reference>